<evidence type="ECO:0000256" key="3">
    <source>
        <dbReference type="ARBA" id="ARBA00022553"/>
    </source>
</evidence>
<gene>
    <name evidence="12" type="ORF">EZ449_03350</name>
</gene>
<feature type="domain" description="PAC" evidence="11">
    <location>
        <begin position="301"/>
        <end position="355"/>
    </location>
</feature>
<dbReference type="Pfam" id="PF08447">
    <property type="entry name" value="PAS_3"/>
    <property type="match status" value="2"/>
</dbReference>
<keyword evidence="4" id="KW-0808">Transferase</keyword>
<evidence type="ECO:0000256" key="8">
    <source>
        <dbReference type="SAM" id="Coils"/>
    </source>
</evidence>
<dbReference type="PANTHER" id="PTHR43304:SF1">
    <property type="entry name" value="PAC DOMAIN-CONTAINING PROTEIN"/>
    <property type="match status" value="1"/>
</dbReference>
<dbReference type="FunFam" id="1.10.287.130:FF:000001">
    <property type="entry name" value="Two-component sensor histidine kinase"/>
    <property type="match status" value="1"/>
</dbReference>
<dbReference type="NCBIfam" id="TIGR00229">
    <property type="entry name" value="sensory_box"/>
    <property type="match status" value="2"/>
</dbReference>
<dbReference type="Pfam" id="PF02518">
    <property type="entry name" value="HATPase_c"/>
    <property type="match status" value="1"/>
</dbReference>
<dbReference type="SMART" id="SM00387">
    <property type="entry name" value="HATPase_c"/>
    <property type="match status" value="1"/>
</dbReference>
<evidence type="ECO:0000256" key="5">
    <source>
        <dbReference type="ARBA" id="ARBA00022777"/>
    </source>
</evidence>
<accession>A0A4R0P5B9</accession>
<protein>
    <recommendedName>
        <fullName evidence="2">histidine kinase</fullName>
        <ecNumber evidence="2">2.7.13.3</ecNumber>
    </recommendedName>
</protein>
<dbReference type="InterPro" id="IPR035965">
    <property type="entry name" value="PAS-like_dom_sf"/>
</dbReference>
<dbReference type="PROSITE" id="PS50112">
    <property type="entry name" value="PAS"/>
    <property type="match status" value="1"/>
</dbReference>
<dbReference type="FunFam" id="3.30.565.10:FF:000006">
    <property type="entry name" value="Sensor histidine kinase WalK"/>
    <property type="match status" value="1"/>
</dbReference>
<dbReference type="PRINTS" id="PR00344">
    <property type="entry name" value="BCTRLSENSOR"/>
</dbReference>
<dbReference type="PROSITE" id="PS50109">
    <property type="entry name" value="HIS_KIN"/>
    <property type="match status" value="1"/>
</dbReference>
<dbReference type="InterPro" id="IPR000014">
    <property type="entry name" value="PAS"/>
</dbReference>
<reference evidence="12 13" key="1">
    <citation type="submission" date="2019-02" db="EMBL/GenBank/DDBJ databases">
        <title>Pedobacter sp. RP-3-11 sp. nov., isolated from Arctic soil.</title>
        <authorList>
            <person name="Dahal R.H."/>
        </authorList>
    </citation>
    <scope>NUCLEOTIDE SEQUENCE [LARGE SCALE GENOMIC DNA]</scope>
    <source>
        <strain evidence="12 13">RP-3-11</strain>
    </source>
</reference>
<dbReference type="Gene3D" id="3.30.565.10">
    <property type="entry name" value="Histidine kinase-like ATPase, C-terminal domain"/>
    <property type="match status" value="1"/>
</dbReference>
<dbReference type="SMART" id="SM00388">
    <property type="entry name" value="HisKA"/>
    <property type="match status" value="1"/>
</dbReference>
<keyword evidence="13" id="KW-1185">Reference proteome</keyword>
<comment type="caution">
    <text evidence="12">The sequence shown here is derived from an EMBL/GenBank/DDBJ whole genome shotgun (WGS) entry which is preliminary data.</text>
</comment>
<dbReference type="Gene3D" id="1.10.287.130">
    <property type="match status" value="1"/>
</dbReference>
<dbReference type="InterPro" id="IPR036890">
    <property type="entry name" value="HATPase_C_sf"/>
</dbReference>
<dbReference type="SUPFAM" id="SSF55785">
    <property type="entry name" value="PYP-like sensor domain (PAS domain)"/>
    <property type="match status" value="3"/>
</dbReference>
<feature type="domain" description="PAC" evidence="11">
    <location>
        <begin position="479"/>
        <end position="532"/>
    </location>
</feature>
<evidence type="ECO:0000313" key="12">
    <source>
        <dbReference type="EMBL" id="TCD12073.1"/>
    </source>
</evidence>
<feature type="coiled-coil region" evidence="8">
    <location>
        <begin position="161"/>
        <end position="192"/>
    </location>
</feature>
<dbReference type="AlphaFoldDB" id="A0A4R0P5B9"/>
<feature type="domain" description="PAS" evidence="10">
    <location>
        <begin position="533"/>
        <end position="603"/>
    </location>
</feature>
<keyword evidence="3" id="KW-0597">Phosphoprotein</keyword>
<evidence type="ECO:0000313" key="13">
    <source>
        <dbReference type="Proteomes" id="UP000291485"/>
    </source>
</evidence>
<dbReference type="InterPro" id="IPR003594">
    <property type="entry name" value="HATPase_dom"/>
</dbReference>
<feature type="domain" description="Histidine kinase" evidence="9">
    <location>
        <begin position="662"/>
        <end position="874"/>
    </location>
</feature>
<dbReference type="EC" id="2.7.13.3" evidence="2"/>
<keyword evidence="6" id="KW-0902">Two-component regulatory system</keyword>
<dbReference type="PROSITE" id="PS50113">
    <property type="entry name" value="PAC"/>
    <property type="match status" value="3"/>
</dbReference>
<proteinExistence type="predicted"/>
<dbReference type="GO" id="GO:0000155">
    <property type="term" value="F:phosphorelay sensor kinase activity"/>
    <property type="evidence" value="ECO:0007669"/>
    <property type="project" value="InterPro"/>
</dbReference>
<dbReference type="InterPro" id="IPR004358">
    <property type="entry name" value="Sig_transdc_His_kin-like_C"/>
</dbReference>
<dbReference type="InterPro" id="IPR052162">
    <property type="entry name" value="Sensor_kinase/Photoreceptor"/>
</dbReference>
<feature type="coiled-coil region" evidence="8">
    <location>
        <begin position="360"/>
        <end position="408"/>
    </location>
</feature>
<organism evidence="12 13">
    <name type="scientific">Pedobacter frigidisoli</name>
    <dbReference type="NCBI Taxonomy" id="2530455"/>
    <lineage>
        <taxon>Bacteria</taxon>
        <taxon>Pseudomonadati</taxon>
        <taxon>Bacteroidota</taxon>
        <taxon>Sphingobacteriia</taxon>
        <taxon>Sphingobacteriales</taxon>
        <taxon>Sphingobacteriaceae</taxon>
        <taxon>Pedobacter</taxon>
    </lineage>
</organism>
<dbReference type="Pfam" id="PF00512">
    <property type="entry name" value="HisKA"/>
    <property type="match status" value="1"/>
</dbReference>
<name>A0A4R0P5B9_9SPHI</name>
<dbReference type="InterPro" id="IPR003661">
    <property type="entry name" value="HisK_dim/P_dom"/>
</dbReference>
<dbReference type="EMBL" id="SJSN01000002">
    <property type="protein sequence ID" value="TCD12073.1"/>
    <property type="molecule type" value="Genomic_DNA"/>
</dbReference>
<keyword evidence="8" id="KW-0175">Coiled coil</keyword>
<evidence type="ECO:0000256" key="7">
    <source>
        <dbReference type="ARBA" id="ARBA00023136"/>
    </source>
</evidence>
<keyword evidence="7" id="KW-0472">Membrane</keyword>
<dbReference type="CDD" id="cd00130">
    <property type="entry name" value="PAS"/>
    <property type="match status" value="2"/>
</dbReference>
<dbReference type="PANTHER" id="PTHR43304">
    <property type="entry name" value="PHYTOCHROME-LIKE PROTEIN CPH1"/>
    <property type="match status" value="1"/>
</dbReference>
<dbReference type="SMART" id="SM00086">
    <property type="entry name" value="PAC"/>
    <property type="match status" value="3"/>
</dbReference>
<dbReference type="Pfam" id="PF08448">
    <property type="entry name" value="PAS_4"/>
    <property type="match status" value="1"/>
</dbReference>
<dbReference type="CDD" id="cd00082">
    <property type="entry name" value="HisKA"/>
    <property type="match status" value="1"/>
</dbReference>
<evidence type="ECO:0000256" key="4">
    <source>
        <dbReference type="ARBA" id="ARBA00022679"/>
    </source>
</evidence>
<sequence>MLYSLKLFIRIIPLMNHLDSPLFKALFDTNAPRIVLKANAPDFTILAYNEAYKVATNNNNREISGMSLWQAYPGEESLIGKKVLADGLMLALETKQATKLPVFEYKIPDNDPTETQESWWQLEIMPIPGNDGKTEFLLTTTHNITALVLRERNFDSSVQREEDLSRKLADTHEQLAASNEELQASIEELLTSNHALSKSRHDLESLNIQLEERILRRTNDLEFNRHLLQSIIQTTPVAMTLLVGGSLIIEHPNPPMLNIWQRTWGETVGKSIIDVFPELKGQQFPKLLANVFETGQKIAMPEVVVDISSKEGNIKQIYVNFSYDPIFDGKGKVVYILATVMDITESVESRKKLEESKVALQFTIEELAASNEELAATNEELATTNEELQESQDSLFLKNEELADAEENLGLALESGNLGTYSVDLVSRKFEISNRAREFYGLAETGDIFWGDVVATVVPSYLPIIEKARNKALIKGLPYDVQYPIIQKSNGELRWIRVVGKSTENSKTKAAKFIGVIIDITKEIDDRQKIEDSEKRFRTMAEGTDVLIAVGDETNMFTYFNDAWFKLTGRSMENLLQLGWVDLIHPDDKERYNSIQLNAFDQKIPFTSEFRILNKEGEYRWLLAKSPPRFNTNGLFVGYISTCVDITELKKDEQRKNDFIGMVSHELKTPLTAINGFVQVLQSRARKTQDEYYGNALGKTHNQIKKMTTMINGFLNVSRLESGKLSIQKIDFSLNDLLREMVEESDLIQYSHSIDLSIKEPIIINADRDKIGSVISNLLSNAVKYSNAGTVIDINCYTDEQNAIVSVKDQGIGISAEDSAKLFQRYYRVGSNHTISGFGIGLYLSAEIIERHDGRIWVESKENVGSTFYFSLPL</sequence>
<evidence type="ECO:0000259" key="9">
    <source>
        <dbReference type="PROSITE" id="PS50109"/>
    </source>
</evidence>
<evidence type="ECO:0000256" key="1">
    <source>
        <dbReference type="ARBA" id="ARBA00000085"/>
    </source>
</evidence>
<dbReference type="SUPFAM" id="SSF47384">
    <property type="entry name" value="Homodimeric domain of signal transducing histidine kinase"/>
    <property type="match status" value="1"/>
</dbReference>
<keyword evidence="5" id="KW-0418">Kinase</keyword>
<comment type="catalytic activity">
    <reaction evidence="1">
        <text>ATP + protein L-histidine = ADP + protein N-phospho-L-histidine.</text>
        <dbReference type="EC" id="2.7.13.3"/>
    </reaction>
</comment>
<dbReference type="SMART" id="SM00091">
    <property type="entry name" value="PAS"/>
    <property type="match status" value="3"/>
</dbReference>
<dbReference type="InterPro" id="IPR005467">
    <property type="entry name" value="His_kinase_dom"/>
</dbReference>
<dbReference type="InterPro" id="IPR013656">
    <property type="entry name" value="PAS_4"/>
</dbReference>
<dbReference type="Proteomes" id="UP000291485">
    <property type="component" value="Unassembled WGS sequence"/>
</dbReference>
<evidence type="ECO:0000256" key="6">
    <source>
        <dbReference type="ARBA" id="ARBA00023012"/>
    </source>
</evidence>
<evidence type="ECO:0000259" key="10">
    <source>
        <dbReference type="PROSITE" id="PS50112"/>
    </source>
</evidence>
<dbReference type="InterPro" id="IPR000700">
    <property type="entry name" value="PAS-assoc_C"/>
</dbReference>
<feature type="domain" description="PAC" evidence="11">
    <location>
        <begin position="606"/>
        <end position="658"/>
    </location>
</feature>
<dbReference type="OrthoDB" id="9813151at2"/>
<dbReference type="Gene3D" id="3.30.450.20">
    <property type="entry name" value="PAS domain"/>
    <property type="match status" value="4"/>
</dbReference>
<dbReference type="InterPro" id="IPR036097">
    <property type="entry name" value="HisK_dim/P_sf"/>
</dbReference>
<evidence type="ECO:0000256" key="2">
    <source>
        <dbReference type="ARBA" id="ARBA00012438"/>
    </source>
</evidence>
<evidence type="ECO:0000259" key="11">
    <source>
        <dbReference type="PROSITE" id="PS50113"/>
    </source>
</evidence>
<dbReference type="InterPro" id="IPR013655">
    <property type="entry name" value="PAS_fold_3"/>
</dbReference>
<dbReference type="SUPFAM" id="SSF55874">
    <property type="entry name" value="ATPase domain of HSP90 chaperone/DNA topoisomerase II/histidine kinase"/>
    <property type="match status" value="1"/>
</dbReference>
<dbReference type="InterPro" id="IPR001610">
    <property type="entry name" value="PAC"/>
</dbReference>